<dbReference type="GO" id="GO:0008684">
    <property type="term" value="F:2-oxopent-4-enoate hydratase activity"/>
    <property type="evidence" value="ECO:0007669"/>
    <property type="project" value="TreeGrafter"/>
</dbReference>
<dbReference type="InterPro" id="IPR011234">
    <property type="entry name" value="Fumarylacetoacetase-like_C"/>
</dbReference>
<evidence type="ECO:0000259" key="2">
    <source>
        <dbReference type="Pfam" id="PF01557"/>
    </source>
</evidence>
<feature type="domain" description="Fumarylacetoacetase-like C-terminal" evidence="2">
    <location>
        <begin position="88"/>
        <end position="250"/>
    </location>
</feature>
<organism evidence="3 4">
    <name type="scientific">Planktosalinus lacus</name>
    <dbReference type="NCBI Taxonomy" id="1526573"/>
    <lineage>
        <taxon>Bacteria</taxon>
        <taxon>Pseudomonadati</taxon>
        <taxon>Bacteroidota</taxon>
        <taxon>Flavobacteriia</taxon>
        <taxon>Flavobacteriales</taxon>
        <taxon>Flavobacteriaceae</taxon>
        <taxon>Planktosalinus</taxon>
    </lineage>
</organism>
<protein>
    <submittedName>
        <fullName evidence="3">2-keto-4-pentenoate hydratase</fullName>
    </submittedName>
</protein>
<dbReference type="InterPro" id="IPR036663">
    <property type="entry name" value="Fumarylacetoacetase_C_sf"/>
</dbReference>
<dbReference type="InterPro" id="IPR050772">
    <property type="entry name" value="Hydratase-Decarb/MhpD_sf"/>
</dbReference>
<proteinExistence type="predicted"/>
<keyword evidence="1" id="KW-0456">Lyase</keyword>
<evidence type="ECO:0000313" key="3">
    <source>
        <dbReference type="EMBL" id="GGD87452.1"/>
    </source>
</evidence>
<dbReference type="PANTHER" id="PTHR30143">
    <property type="entry name" value="ACID HYDRATASE"/>
    <property type="match status" value="1"/>
</dbReference>
<dbReference type="Gene3D" id="3.90.850.10">
    <property type="entry name" value="Fumarylacetoacetase-like, C-terminal domain"/>
    <property type="match status" value="1"/>
</dbReference>
<reference evidence="3" key="2">
    <citation type="submission" date="2020-09" db="EMBL/GenBank/DDBJ databases">
        <authorList>
            <person name="Sun Q."/>
            <person name="Zhou Y."/>
        </authorList>
    </citation>
    <scope>NUCLEOTIDE SEQUENCE</scope>
    <source>
        <strain evidence="3">CGMCC 1.12924</strain>
    </source>
</reference>
<dbReference type="Pfam" id="PF01557">
    <property type="entry name" value="FAA_hydrolase"/>
    <property type="match status" value="1"/>
</dbReference>
<dbReference type="SUPFAM" id="SSF56529">
    <property type="entry name" value="FAH"/>
    <property type="match status" value="1"/>
</dbReference>
<dbReference type="AlphaFoldDB" id="A0A8J2V901"/>
<keyword evidence="4" id="KW-1185">Reference proteome</keyword>
<dbReference type="PANTHER" id="PTHR30143:SF0">
    <property type="entry name" value="2-KETO-4-PENTENOATE HYDRATASE"/>
    <property type="match status" value="1"/>
</dbReference>
<dbReference type="EMBL" id="BMGK01000003">
    <property type="protein sequence ID" value="GGD87452.1"/>
    <property type="molecule type" value="Genomic_DNA"/>
</dbReference>
<gene>
    <name evidence="3" type="ORF">GCM10011312_09370</name>
</gene>
<dbReference type="GO" id="GO:0005737">
    <property type="term" value="C:cytoplasm"/>
    <property type="evidence" value="ECO:0007669"/>
    <property type="project" value="TreeGrafter"/>
</dbReference>
<evidence type="ECO:0000256" key="1">
    <source>
        <dbReference type="ARBA" id="ARBA00023239"/>
    </source>
</evidence>
<evidence type="ECO:0000313" key="4">
    <source>
        <dbReference type="Proteomes" id="UP000652231"/>
    </source>
</evidence>
<dbReference type="RefSeq" id="WP_188439998.1">
    <property type="nucleotide sequence ID" value="NZ_BMGK01000003.1"/>
</dbReference>
<accession>A0A8J2V901</accession>
<reference evidence="3" key="1">
    <citation type="journal article" date="2014" name="Int. J. Syst. Evol. Microbiol.">
        <title>Complete genome sequence of Corynebacterium casei LMG S-19264T (=DSM 44701T), isolated from a smear-ripened cheese.</title>
        <authorList>
            <consortium name="US DOE Joint Genome Institute (JGI-PGF)"/>
            <person name="Walter F."/>
            <person name="Albersmeier A."/>
            <person name="Kalinowski J."/>
            <person name="Ruckert C."/>
        </authorList>
    </citation>
    <scope>NUCLEOTIDE SEQUENCE</scope>
    <source>
        <strain evidence="3">CGMCC 1.12924</strain>
    </source>
</reference>
<sequence length="253" mass="28086">MNKQEIAYILDQAASTAKPVEQMAAKNKLSLDDAYQIQRESIALRVQRGEVITGFKLGFTSKAKMEQMGVHDLIWGILTNEMELQQNETINLNRWIHPRVEPEIAFRVSKDINRQLTLEELPQFLNAMAPALEVIDSRYKNFKFSLEDVVADNCSSTGYVIGNWLPLSTDISNLKMDLVINDEIVDSASSAAILENPLQSVVELSRLASEAGLIIKKGQIILAGAATAAHFLKENQVATGQVEKLGSVRFKTV</sequence>
<name>A0A8J2V901_9FLAO</name>
<comment type="caution">
    <text evidence="3">The sequence shown here is derived from an EMBL/GenBank/DDBJ whole genome shotgun (WGS) entry which is preliminary data.</text>
</comment>
<dbReference type="Proteomes" id="UP000652231">
    <property type="component" value="Unassembled WGS sequence"/>
</dbReference>